<feature type="domain" description="HTH myb-type" evidence="9">
    <location>
        <begin position="9"/>
        <end position="61"/>
    </location>
</feature>
<evidence type="ECO:0000256" key="5">
    <source>
        <dbReference type="ARBA" id="ARBA00023163"/>
    </source>
</evidence>
<dbReference type="GO" id="GO:0000976">
    <property type="term" value="F:transcription cis-regulatory region binding"/>
    <property type="evidence" value="ECO:0000318"/>
    <property type="project" value="GO_Central"/>
</dbReference>
<dbReference type="SMART" id="SM00717">
    <property type="entry name" value="SANT"/>
    <property type="match status" value="2"/>
</dbReference>
<dbReference type="AlphaFoldDB" id="C3SAD7"/>
<dbReference type="GeneID" id="100836777"/>
<sequence length="341" mass="38025">MGHHSCCNQQKVKRGLWSPEEDEKLVRYITTHGYGCWSEVPEKAGLQRCGKSCRLRWINYLRPDIRRGRFTPEEEKLIISLHAIVGNRWAHIASHLPGRTDNEIKNYWNSWIKKKIRKHVPAPPASISPTTASPPNSLIAAPPCTGSTGTSSVAGGANHRRPLQHPTFSCTADEDEQHHLQLDAFMGPQAQAQQSIVSCGRDEGSPPGGATMAAAPPPLFMFDTSGPLFATTPAQEHPFISSFTAAMAEGGCYGLQLPPLVDGMGAMAMDDHCRYEIVEEQKQQQQRRRPEPELELELEEERWVDDEQLLMWHDVHDELTTTPSSNLQSDHHSSLLFMGPN</sequence>
<reference evidence="11" key="3">
    <citation type="submission" date="2017-06" db="EMBL/GenBank/DDBJ databases">
        <title>WGS assembly of Brachypodium distachyon.</title>
        <authorList>
            <consortium name="The International Brachypodium Initiative"/>
            <person name="Lucas S."/>
            <person name="Harmon-Smith M."/>
            <person name="Lail K."/>
            <person name="Tice H."/>
            <person name="Grimwood J."/>
            <person name="Bruce D."/>
            <person name="Barry K."/>
            <person name="Shu S."/>
            <person name="Lindquist E."/>
            <person name="Wang M."/>
            <person name="Pitluck S."/>
            <person name="Vogel J.P."/>
            <person name="Garvin D.F."/>
            <person name="Mockler T.C."/>
            <person name="Schmutz J."/>
            <person name="Rokhsar D."/>
            <person name="Bevan M.W."/>
        </authorList>
    </citation>
    <scope>NUCLEOTIDE SEQUENCE</scope>
    <source>
        <strain evidence="11">Bd21</strain>
    </source>
</reference>
<keyword evidence="6" id="KW-0539">Nucleus</keyword>
<keyword evidence="13" id="KW-1185">Reference proteome</keyword>
<reference evidence="12" key="4">
    <citation type="submission" date="2018-08" db="UniProtKB">
        <authorList>
            <consortium name="EnsemblPlants"/>
        </authorList>
    </citation>
    <scope>IDENTIFICATION</scope>
    <source>
        <strain evidence="12">cv. Bd21</strain>
    </source>
</reference>
<dbReference type="CDD" id="cd00167">
    <property type="entry name" value="SANT"/>
    <property type="match status" value="2"/>
</dbReference>
<keyword evidence="4 10" id="KW-0238">DNA-binding</keyword>
<evidence type="ECO:0000313" key="13">
    <source>
        <dbReference type="Proteomes" id="UP000008810"/>
    </source>
</evidence>
<evidence type="ECO:0000313" key="12">
    <source>
        <dbReference type="EnsemblPlants" id="KQJ95429"/>
    </source>
</evidence>
<accession>C3SAD7</accession>
<dbReference type="Pfam" id="PF00249">
    <property type="entry name" value="Myb_DNA-binding"/>
    <property type="match status" value="2"/>
</dbReference>
<feature type="domain" description="HTH myb-type" evidence="9">
    <location>
        <begin position="62"/>
        <end position="116"/>
    </location>
</feature>
<evidence type="ECO:0000259" key="8">
    <source>
        <dbReference type="PROSITE" id="PS50090"/>
    </source>
</evidence>
<evidence type="ECO:0000256" key="6">
    <source>
        <dbReference type="ARBA" id="ARBA00023242"/>
    </source>
</evidence>
<proteinExistence type="predicted"/>
<dbReference type="Gene3D" id="1.10.10.60">
    <property type="entry name" value="Homeodomain-like"/>
    <property type="match status" value="2"/>
</dbReference>
<dbReference type="PANTHER" id="PTHR47997">
    <property type="entry name" value="MYB DOMAIN PROTEIN 55"/>
    <property type="match status" value="1"/>
</dbReference>
<dbReference type="PROSITE" id="PS50090">
    <property type="entry name" value="MYB_LIKE"/>
    <property type="match status" value="2"/>
</dbReference>
<organism evidence="10">
    <name type="scientific">Brachypodium distachyon</name>
    <name type="common">Purple false brome</name>
    <name type="synonym">Trachynia distachya</name>
    <dbReference type="NCBI Taxonomy" id="15368"/>
    <lineage>
        <taxon>Eukaryota</taxon>
        <taxon>Viridiplantae</taxon>
        <taxon>Streptophyta</taxon>
        <taxon>Embryophyta</taxon>
        <taxon>Tracheophyta</taxon>
        <taxon>Spermatophyta</taxon>
        <taxon>Magnoliopsida</taxon>
        <taxon>Liliopsida</taxon>
        <taxon>Poales</taxon>
        <taxon>Poaceae</taxon>
        <taxon>BOP clade</taxon>
        <taxon>Pooideae</taxon>
        <taxon>Stipodae</taxon>
        <taxon>Brachypodieae</taxon>
        <taxon>Brachypodium</taxon>
    </lineage>
</organism>
<evidence type="ECO:0000313" key="10">
    <source>
        <dbReference type="EMBL" id="ACF22771.1"/>
    </source>
</evidence>
<evidence type="ECO:0000256" key="2">
    <source>
        <dbReference type="ARBA" id="ARBA00022737"/>
    </source>
</evidence>
<reference evidence="11 12" key="2">
    <citation type="journal article" date="2010" name="Nature">
        <title>Genome sequencing and analysis of the model grass Brachypodium distachyon.</title>
        <authorList>
            <consortium name="International Brachypodium Initiative"/>
        </authorList>
    </citation>
    <scope>NUCLEOTIDE SEQUENCE [LARGE SCALE GENOMIC DNA]</scope>
    <source>
        <strain evidence="11 12">Bd21</strain>
    </source>
</reference>
<feature type="region of interest" description="Disordered" evidence="7">
    <location>
        <begin position="121"/>
        <end position="168"/>
    </location>
</feature>
<feature type="compositionally biased region" description="Low complexity" evidence="7">
    <location>
        <begin position="145"/>
        <end position="157"/>
    </location>
</feature>
<dbReference type="GO" id="GO:0006355">
    <property type="term" value="P:regulation of DNA-templated transcription"/>
    <property type="evidence" value="ECO:0000318"/>
    <property type="project" value="GO_Central"/>
</dbReference>
<dbReference type="eggNOG" id="KOG0048">
    <property type="taxonomic scope" value="Eukaryota"/>
</dbReference>
<dbReference type="EMBL" id="CM000882">
    <property type="protein sequence ID" value="KQJ95429.1"/>
    <property type="molecule type" value="Genomic_DNA"/>
</dbReference>
<dbReference type="KEGG" id="bdi:100836777"/>
<feature type="region of interest" description="Disordered" evidence="7">
    <location>
        <begin position="321"/>
        <end position="341"/>
    </location>
</feature>
<evidence type="ECO:0000259" key="9">
    <source>
        <dbReference type="PROSITE" id="PS51294"/>
    </source>
</evidence>
<dbReference type="SUPFAM" id="SSF46689">
    <property type="entry name" value="Homeodomain-like"/>
    <property type="match status" value="1"/>
</dbReference>
<feature type="domain" description="Myb-like" evidence="8">
    <location>
        <begin position="62"/>
        <end position="112"/>
    </location>
</feature>
<keyword evidence="2" id="KW-0677">Repeat</keyword>
<feature type="domain" description="Myb-like" evidence="8">
    <location>
        <begin position="9"/>
        <end position="61"/>
    </location>
</feature>
<evidence type="ECO:0000256" key="1">
    <source>
        <dbReference type="ARBA" id="ARBA00004123"/>
    </source>
</evidence>
<dbReference type="InterPro" id="IPR017930">
    <property type="entry name" value="Myb_dom"/>
</dbReference>
<comment type="subcellular location">
    <subcellularLocation>
        <location evidence="1">Nucleus</location>
    </subcellularLocation>
</comment>
<name>C3SAD7_BRADI</name>
<dbReference type="EnsemblPlants" id="KQJ95429">
    <property type="protein sequence ID" value="KQJ95429"/>
    <property type="gene ID" value="BRADI_3g17165v3"/>
</dbReference>
<dbReference type="STRING" id="15368.C3SAD7"/>
<keyword evidence="3" id="KW-0805">Transcription regulation</keyword>
<dbReference type="PROSITE" id="PS51294">
    <property type="entry name" value="HTH_MYB"/>
    <property type="match status" value="2"/>
</dbReference>
<dbReference type="OrthoDB" id="2143914at2759"/>
<evidence type="ECO:0000313" key="11">
    <source>
        <dbReference type="EMBL" id="KQJ95429.1"/>
    </source>
</evidence>
<evidence type="ECO:0000256" key="3">
    <source>
        <dbReference type="ARBA" id="ARBA00023015"/>
    </source>
</evidence>
<dbReference type="GO" id="GO:0005634">
    <property type="term" value="C:nucleus"/>
    <property type="evidence" value="ECO:0000318"/>
    <property type="project" value="GO_Central"/>
</dbReference>
<dbReference type="PANTHER" id="PTHR47997:SF31">
    <property type="entry name" value="MYB TRANSCRIPTION FACTOR"/>
    <property type="match status" value="1"/>
</dbReference>
<dbReference type="InterPro" id="IPR009057">
    <property type="entry name" value="Homeodomain-like_sf"/>
</dbReference>
<dbReference type="HOGENOM" id="CLU_028567_16_5_1"/>
<dbReference type="FunFam" id="1.10.10.60:FF:000185">
    <property type="entry name" value="MYB transcription factor"/>
    <property type="match status" value="1"/>
</dbReference>
<protein>
    <submittedName>
        <fullName evidence="10">Myb-like DNA-binding domain containing protein</fullName>
    </submittedName>
</protein>
<keyword evidence="5" id="KW-0804">Transcription</keyword>
<evidence type="ECO:0000256" key="4">
    <source>
        <dbReference type="ARBA" id="ARBA00023125"/>
    </source>
</evidence>
<dbReference type="Gramene" id="KQJ95429">
    <property type="protein sequence ID" value="KQJ95429"/>
    <property type="gene ID" value="BRADI_3g17165v3"/>
</dbReference>
<dbReference type="RefSeq" id="XP_014755642.1">
    <property type="nucleotide sequence ID" value="XM_014900156.2"/>
</dbReference>
<evidence type="ECO:0000256" key="7">
    <source>
        <dbReference type="SAM" id="MobiDB-lite"/>
    </source>
</evidence>
<dbReference type="FunFam" id="1.10.10.60:FF:000348">
    <property type="entry name" value="Transcription factor MYB26"/>
    <property type="match status" value="1"/>
</dbReference>
<dbReference type="InterPro" id="IPR001005">
    <property type="entry name" value="SANT/Myb"/>
</dbReference>
<reference evidence="10" key="1">
    <citation type="journal article" date="2009" name="Plant Mol. Biol.">
        <title>Structural characterization of Brachypodium genome and its syntenic relationship with rice and wheat.</title>
        <authorList>
            <person name="Huo N."/>
            <person name="Vogel J.P."/>
            <person name="Lazo G.R."/>
            <person name="You F.M."/>
            <person name="Ma Y."/>
            <person name="McMahon S."/>
            <person name="Dvorak J."/>
            <person name="Anderson O.D."/>
            <person name="Luo M.C."/>
            <person name="Gu Y.Q."/>
        </authorList>
    </citation>
    <scope>NUCLEOTIDE SEQUENCE</scope>
</reference>
<dbReference type="Proteomes" id="UP000008810">
    <property type="component" value="Chromosome 3"/>
</dbReference>
<dbReference type="InterPro" id="IPR051953">
    <property type="entry name" value="Plant_SW-associated_TFs"/>
</dbReference>
<dbReference type="EMBL" id="EU730902">
    <property type="protein sequence ID" value="ACF22771.1"/>
    <property type="molecule type" value="Genomic_DNA"/>
</dbReference>
<gene>
    <name evidence="12" type="primary">LOC100836777</name>
    <name evidence="11" type="ORF">BRADI_3g17165v3</name>
</gene>
<dbReference type="OMA" id="MANGGGW"/>